<dbReference type="Gene3D" id="1.10.287.950">
    <property type="entry name" value="Methyl-accepting chemotaxis protein"/>
    <property type="match status" value="1"/>
</dbReference>
<sequence>MIASPDVDAVDSVLPPPRRASGSLSRKELLEQPVTGVEIPFRDGELIVSCTDLRGIVTYVNEYFCEISGYGEAELIGRQHNVIRHPDMPAAAFADLWLRIQAGQPWMGLVKNRCKNGDHYWVDAHVTPILDQAGKVTGYMSVRRKPSRERVAEAERAYAQLRAGTLKNVAIRNGRVQPVPLAERLNPLWKLPLTARLYLFALFGPALAAALLLRAGGAGIADWALLCAGLGFALYSARWLSRDVVGRCDDARRALREIAGDVFTGGIDTSRSDEVGSILLGIKSMQIRLGFQVEDLRRERAMTREAMASATASILVADSNRKVVFANRAMLAMFGGAEAAIAQALPGFGAERVVGSSLEDLHPEPAQWRSRLGGLTAAHVETLALGAMTFDTTVTPVRNEQGKLLGYVAEWRDRTDELSIEREIGQLVTGAVRGELDRRIGEHGKQGFHLALARDLNAMLNGINAAFEGIRLVLQGLAQGDLTGRADAGLQGAFGGIAECVNDTMDRLADMVGQIQEAVGVIGMAAAEISSGNDDLSIRTEQQAISLEKTASSMHELASTVENNAASARNARVLAEGVTAIAGRGGEVVAGAVDTMQRITRASHRIEEIVGVIDGIAFQTNLLALNAAVEAARAGEQGRGFAVVAGEVRTLAQRSAASAKEIKALIEDSVQTVDQGARQVREAGGTIRELVAEVGKVSALVAEISAATDEQAMGVGVVNQTITQLDGATQQNAALVEEASATACAMAEQARSLNELVARFRLRDEASAGAREQEADVVVAA</sequence>
<dbReference type="NCBIfam" id="TIGR00229">
    <property type="entry name" value="sensory_box"/>
    <property type="match status" value="1"/>
</dbReference>
<dbReference type="InterPro" id="IPR051310">
    <property type="entry name" value="MCP_chemotaxis"/>
</dbReference>
<dbReference type="PROSITE" id="PS50111">
    <property type="entry name" value="CHEMOTAXIS_TRANSDUC_2"/>
    <property type="match status" value="1"/>
</dbReference>
<dbReference type="SMART" id="SM00283">
    <property type="entry name" value="MA"/>
    <property type="match status" value="1"/>
</dbReference>
<evidence type="ECO:0000259" key="8">
    <source>
        <dbReference type="PROSITE" id="PS50112"/>
    </source>
</evidence>
<evidence type="ECO:0000259" key="7">
    <source>
        <dbReference type="PROSITE" id="PS50111"/>
    </source>
</evidence>
<proteinExistence type="inferred from homology"/>
<dbReference type="EMBL" id="CP060711">
    <property type="protein sequence ID" value="QNN47329.1"/>
    <property type="molecule type" value="Genomic_DNA"/>
</dbReference>
<gene>
    <name evidence="11" type="ORF">H9L17_04025</name>
</gene>
<feature type="domain" description="PAC" evidence="9">
    <location>
        <begin position="104"/>
        <end position="158"/>
    </location>
</feature>
<keyword evidence="3 5" id="KW-0807">Transducer</keyword>
<dbReference type="PRINTS" id="PR00260">
    <property type="entry name" value="CHEMTRNSDUCR"/>
</dbReference>
<evidence type="ECO:0000256" key="6">
    <source>
        <dbReference type="SAM" id="MobiDB-lite"/>
    </source>
</evidence>
<dbReference type="InterPro" id="IPR004089">
    <property type="entry name" value="MCPsignal_dom"/>
</dbReference>
<evidence type="ECO:0000313" key="12">
    <source>
        <dbReference type="Proteomes" id="UP000515977"/>
    </source>
</evidence>
<comment type="subcellular location">
    <subcellularLocation>
        <location evidence="1">Membrane</location>
    </subcellularLocation>
</comment>
<dbReference type="InterPro" id="IPR035965">
    <property type="entry name" value="PAS-like_dom_sf"/>
</dbReference>
<dbReference type="InterPro" id="IPR001610">
    <property type="entry name" value="PAC"/>
</dbReference>
<feature type="region of interest" description="Disordered" evidence="6">
    <location>
        <begin position="1"/>
        <end position="25"/>
    </location>
</feature>
<evidence type="ECO:0000256" key="1">
    <source>
        <dbReference type="ARBA" id="ARBA00004370"/>
    </source>
</evidence>
<keyword evidence="12" id="KW-1185">Reference proteome</keyword>
<dbReference type="AlphaFoldDB" id="A0A7G9QVF4"/>
<dbReference type="GO" id="GO:0005886">
    <property type="term" value="C:plasma membrane"/>
    <property type="evidence" value="ECO:0007669"/>
    <property type="project" value="TreeGrafter"/>
</dbReference>
<evidence type="ECO:0000259" key="9">
    <source>
        <dbReference type="PROSITE" id="PS50113"/>
    </source>
</evidence>
<evidence type="ECO:0000256" key="2">
    <source>
        <dbReference type="ARBA" id="ARBA00022481"/>
    </source>
</evidence>
<dbReference type="CDD" id="cd00130">
    <property type="entry name" value="PAS"/>
    <property type="match status" value="1"/>
</dbReference>
<dbReference type="SMART" id="SM00304">
    <property type="entry name" value="HAMP"/>
    <property type="match status" value="2"/>
</dbReference>
<evidence type="ECO:0000313" key="11">
    <source>
        <dbReference type="EMBL" id="QNN47329.1"/>
    </source>
</evidence>
<dbReference type="PROSITE" id="PS50112">
    <property type="entry name" value="PAS"/>
    <property type="match status" value="2"/>
</dbReference>
<dbReference type="FunFam" id="1.10.287.950:FF:000001">
    <property type="entry name" value="Methyl-accepting chemotaxis sensory transducer"/>
    <property type="match status" value="1"/>
</dbReference>
<evidence type="ECO:0000256" key="3">
    <source>
        <dbReference type="ARBA" id="ARBA00023224"/>
    </source>
</evidence>
<dbReference type="InterPro" id="IPR013655">
    <property type="entry name" value="PAS_fold_3"/>
</dbReference>
<feature type="domain" description="Methyl-accepting transducer" evidence="7">
    <location>
        <begin position="518"/>
        <end position="747"/>
    </location>
</feature>
<dbReference type="SUPFAM" id="SSF55785">
    <property type="entry name" value="PYP-like sensor domain (PAS domain)"/>
    <property type="match status" value="2"/>
</dbReference>
<organism evidence="11 12">
    <name type="scientific">Thermomonas brevis</name>
    <dbReference type="NCBI Taxonomy" id="215691"/>
    <lineage>
        <taxon>Bacteria</taxon>
        <taxon>Pseudomonadati</taxon>
        <taxon>Pseudomonadota</taxon>
        <taxon>Gammaproteobacteria</taxon>
        <taxon>Lysobacterales</taxon>
        <taxon>Lysobacteraceae</taxon>
        <taxon>Thermomonas</taxon>
    </lineage>
</organism>
<dbReference type="SMART" id="SM00086">
    <property type="entry name" value="PAC"/>
    <property type="match status" value="2"/>
</dbReference>
<evidence type="ECO:0000256" key="5">
    <source>
        <dbReference type="PROSITE-ProRule" id="PRU00284"/>
    </source>
</evidence>
<feature type="domain" description="PAS" evidence="8">
    <location>
        <begin position="52"/>
        <end position="87"/>
    </location>
</feature>
<dbReference type="InterPro" id="IPR004090">
    <property type="entry name" value="Chemotax_Me-accpt_rcpt"/>
</dbReference>
<protein>
    <submittedName>
        <fullName evidence="11">PAS domain S-box protein</fullName>
    </submittedName>
</protein>
<evidence type="ECO:0000256" key="4">
    <source>
        <dbReference type="ARBA" id="ARBA00029447"/>
    </source>
</evidence>
<dbReference type="SMART" id="SM00091">
    <property type="entry name" value="PAS"/>
    <property type="match status" value="2"/>
</dbReference>
<dbReference type="PANTHER" id="PTHR43531">
    <property type="entry name" value="PROTEIN ICFG"/>
    <property type="match status" value="1"/>
</dbReference>
<dbReference type="Proteomes" id="UP000515977">
    <property type="component" value="Chromosome"/>
</dbReference>
<dbReference type="PROSITE" id="PS50885">
    <property type="entry name" value="HAMP"/>
    <property type="match status" value="1"/>
</dbReference>
<dbReference type="SUPFAM" id="SSF58104">
    <property type="entry name" value="Methyl-accepting chemotaxis protein (MCP) signaling domain"/>
    <property type="match status" value="1"/>
</dbReference>
<dbReference type="GO" id="GO:0004888">
    <property type="term" value="F:transmembrane signaling receptor activity"/>
    <property type="evidence" value="ECO:0007669"/>
    <property type="project" value="InterPro"/>
</dbReference>
<dbReference type="InterPro" id="IPR000700">
    <property type="entry name" value="PAS-assoc_C"/>
</dbReference>
<dbReference type="RefSeq" id="WP_187571076.1">
    <property type="nucleotide sequence ID" value="NZ_CP060711.1"/>
</dbReference>
<dbReference type="InterPro" id="IPR003660">
    <property type="entry name" value="HAMP_dom"/>
</dbReference>
<dbReference type="Gene3D" id="3.30.450.20">
    <property type="entry name" value="PAS domain"/>
    <property type="match status" value="2"/>
</dbReference>
<keyword evidence="2" id="KW-0488">Methylation</keyword>
<dbReference type="InterPro" id="IPR000014">
    <property type="entry name" value="PAS"/>
</dbReference>
<dbReference type="CDD" id="cd11386">
    <property type="entry name" value="MCP_signal"/>
    <property type="match status" value="1"/>
</dbReference>
<evidence type="ECO:0000259" key="10">
    <source>
        <dbReference type="PROSITE" id="PS50885"/>
    </source>
</evidence>
<name>A0A7G9QVF4_9GAMM</name>
<dbReference type="PROSITE" id="PS50113">
    <property type="entry name" value="PAC"/>
    <property type="match status" value="1"/>
</dbReference>
<dbReference type="GO" id="GO:0007165">
    <property type="term" value="P:signal transduction"/>
    <property type="evidence" value="ECO:0007669"/>
    <property type="project" value="UniProtKB-KW"/>
</dbReference>
<dbReference type="GO" id="GO:0006935">
    <property type="term" value="P:chemotaxis"/>
    <property type="evidence" value="ECO:0007669"/>
    <property type="project" value="InterPro"/>
</dbReference>
<dbReference type="Pfam" id="PF00015">
    <property type="entry name" value="MCPsignal"/>
    <property type="match status" value="1"/>
</dbReference>
<feature type="domain" description="PAS" evidence="8">
    <location>
        <begin position="299"/>
        <end position="335"/>
    </location>
</feature>
<reference evidence="11 12" key="1">
    <citation type="submission" date="2020-08" db="EMBL/GenBank/DDBJ databases">
        <title>Genome sequence of Thermomonas brevis KACC 16975T.</title>
        <authorList>
            <person name="Hyun D.-W."/>
            <person name="Bae J.-W."/>
        </authorList>
    </citation>
    <scope>NUCLEOTIDE SEQUENCE [LARGE SCALE GENOMIC DNA]</scope>
    <source>
        <strain evidence="11 12">KACC 16975</strain>
    </source>
</reference>
<dbReference type="Pfam" id="PF08447">
    <property type="entry name" value="PAS_3"/>
    <property type="match status" value="1"/>
</dbReference>
<dbReference type="PANTHER" id="PTHR43531:SF14">
    <property type="entry name" value="METHYL-ACCEPTING CHEMOTAXIS PROTEIN I-RELATED"/>
    <property type="match status" value="1"/>
</dbReference>
<dbReference type="InterPro" id="IPR013656">
    <property type="entry name" value="PAS_4"/>
</dbReference>
<feature type="domain" description="HAMP" evidence="10">
    <location>
        <begin position="461"/>
        <end position="513"/>
    </location>
</feature>
<dbReference type="KEGG" id="tbv:H9L17_04025"/>
<accession>A0A7G9QVF4</accession>
<dbReference type="Pfam" id="PF08448">
    <property type="entry name" value="PAS_4"/>
    <property type="match status" value="1"/>
</dbReference>
<comment type="similarity">
    <text evidence="4">Belongs to the methyl-accepting chemotaxis (MCP) protein family.</text>
</comment>